<dbReference type="Proteomes" id="UP001148838">
    <property type="component" value="Unassembled WGS sequence"/>
</dbReference>
<feature type="region of interest" description="Disordered" evidence="1">
    <location>
        <begin position="37"/>
        <end position="61"/>
    </location>
</feature>
<protein>
    <submittedName>
        <fullName evidence="2">Uncharacterized protein</fullName>
    </submittedName>
</protein>
<organism evidence="2 3">
    <name type="scientific">Periplaneta americana</name>
    <name type="common">American cockroach</name>
    <name type="synonym">Blatta americana</name>
    <dbReference type="NCBI Taxonomy" id="6978"/>
    <lineage>
        <taxon>Eukaryota</taxon>
        <taxon>Metazoa</taxon>
        <taxon>Ecdysozoa</taxon>
        <taxon>Arthropoda</taxon>
        <taxon>Hexapoda</taxon>
        <taxon>Insecta</taxon>
        <taxon>Pterygota</taxon>
        <taxon>Neoptera</taxon>
        <taxon>Polyneoptera</taxon>
        <taxon>Dictyoptera</taxon>
        <taxon>Blattodea</taxon>
        <taxon>Blattoidea</taxon>
        <taxon>Blattidae</taxon>
        <taxon>Blattinae</taxon>
        <taxon>Periplaneta</taxon>
    </lineage>
</organism>
<evidence type="ECO:0000256" key="1">
    <source>
        <dbReference type="SAM" id="MobiDB-lite"/>
    </source>
</evidence>
<dbReference type="EMBL" id="JAJSOF020000037">
    <property type="protein sequence ID" value="KAJ4428086.1"/>
    <property type="molecule type" value="Genomic_DNA"/>
</dbReference>
<proteinExistence type="predicted"/>
<evidence type="ECO:0000313" key="3">
    <source>
        <dbReference type="Proteomes" id="UP001148838"/>
    </source>
</evidence>
<gene>
    <name evidence="2" type="ORF">ANN_24100</name>
</gene>
<reference evidence="2 3" key="1">
    <citation type="journal article" date="2022" name="Allergy">
        <title>Genome assembly and annotation of Periplaneta americana reveal a comprehensive cockroach allergen profile.</title>
        <authorList>
            <person name="Wang L."/>
            <person name="Xiong Q."/>
            <person name="Saelim N."/>
            <person name="Wang L."/>
            <person name="Nong W."/>
            <person name="Wan A.T."/>
            <person name="Shi M."/>
            <person name="Liu X."/>
            <person name="Cao Q."/>
            <person name="Hui J.H.L."/>
            <person name="Sookrung N."/>
            <person name="Leung T.F."/>
            <person name="Tungtrongchitr A."/>
            <person name="Tsui S.K.W."/>
        </authorList>
    </citation>
    <scope>NUCLEOTIDE SEQUENCE [LARGE SCALE GENOMIC DNA]</scope>
    <source>
        <strain evidence="2">PWHHKU_190912</strain>
    </source>
</reference>
<evidence type="ECO:0000313" key="2">
    <source>
        <dbReference type="EMBL" id="KAJ4428086.1"/>
    </source>
</evidence>
<keyword evidence="3" id="KW-1185">Reference proteome</keyword>
<accession>A0ABQ8S2E9</accession>
<comment type="caution">
    <text evidence="2">The sequence shown here is derived from an EMBL/GenBank/DDBJ whole genome shotgun (WGS) entry which is preliminary data.</text>
</comment>
<name>A0ABQ8S2E9_PERAM</name>
<sequence length="104" mass="11862">MAGLCEGGNEPAGSLKAICKVDTQELLEESTMPWVKRSARNASESKENKKQYNVVSYAENPRPRITVRHRATKRSRNTLNEDKHVKCEREVPHSLPLCAYRLRP</sequence>